<keyword evidence="33" id="KW-0564">Palmitate</keyword>
<keyword evidence="21" id="KW-0013">ADP-ribosylation</keyword>
<keyword evidence="16" id="KW-0808">Transferase</keyword>
<reference evidence="46" key="3">
    <citation type="submission" date="2025-09" db="UniProtKB">
        <authorList>
            <consortium name="Ensembl"/>
        </authorList>
    </citation>
    <scope>IDENTIFICATION</scope>
</reference>
<evidence type="ECO:0000256" key="5">
    <source>
        <dbReference type="ARBA" id="ARBA00004202"/>
    </source>
</evidence>
<evidence type="ECO:0000256" key="8">
    <source>
        <dbReference type="ARBA" id="ARBA00008307"/>
    </source>
</evidence>
<evidence type="ECO:0000256" key="7">
    <source>
        <dbReference type="ARBA" id="ARBA00004514"/>
    </source>
</evidence>
<evidence type="ECO:0000313" key="47">
    <source>
        <dbReference type="Proteomes" id="UP000314987"/>
    </source>
</evidence>
<keyword evidence="24" id="KW-0460">Magnesium</keyword>
<keyword evidence="34" id="KW-0234">DNA repair</keyword>
<keyword evidence="26" id="KW-0391">Immunity</keyword>
<evidence type="ECO:0000256" key="10">
    <source>
        <dbReference type="ARBA" id="ARBA00022475"/>
    </source>
</evidence>
<dbReference type="OrthoDB" id="6054650at2759"/>
<dbReference type="GO" id="GO:2000042">
    <property type="term" value="P:negative regulation of double-strand break repair via homologous recombination"/>
    <property type="evidence" value="ECO:0007669"/>
    <property type="project" value="UniProtKB-ARBA"/>
</dbReference>
<dbReference type="FunFam" id="1.10.1410.40:FF:000007">
    <property type="entry name" value="Cyclic GMP-AMP synthase"/>
    <property type="match status" value="1"/>
</dbReference>
<dbReference type="GO" id="GO:0003690">
    <property type="term" value="F:double-stranded DNA binding"/>
    <property type="evidence" value="ECO:0007669"/>
    <property type="project" value="TreeGrafter"/>
</dbReference>
<evidence type="ECO:0000256" key="22">
    <source>
        <dbReference type="ARBA" id="ARBA00022833"/>
    </source>
</evidence>
<dbReference type="GO" id="GO:0045087">
    <property type="term" value="P:innate immune response"/>
    <property type="evidence" value="ECO:0007669"/>
    <property type="project" value="UniProtKB-KW"/>
</dbReference>
<evidence type="ECO:0000256" key="36">
    <source>
        <dbReference type="ARBA" id="ARBA00023288"/>
    </source>
</evidence>
<keyword evidence="20" id="KW-0227">DNA damage</keyword>
<name>A0A4X2KXE6_VOMUR</name>
<keyword evidence="14" id="KW-0597">Phosphoprotein</keyword>
<evidence type="ECO:0000256" key="21">
    <source>
        <dbReference type="ARBA" id="ARBA00022765"/>
    </source>
</evidence>
<evidence type="ECO:0000259" key="45">
    <source>
        <dbReference type="Pfam" id="PF20266"/>
    </source>
</evidence>
<keyword evidence="13" id="KW-1017">Isopeptide bond</keyword>
<evidence type="ECO:0000256" key="20">
    <source>
        <dbReference type="ARBA" id="ARBA00022763"/>
    </source>
</evidence>
<evidence type="ECO:0000256" key="3">
    <source>
        <dbReference type="ARBA" id="ARBA00001947"/>
    </source>
</evidence>
<evidence type="ECO:0000256" key="26">
    <source>
        <dbReference type="ARBA" id="ARBA00022859"/>
    </source>
</evidence>
<evidence type="ECO:0000256" key="16">
    <source>
        <dbReference type="ARBA" id="ARBA00022679"/>
    </source>
</evidence>
<evidence type="ECO:0000259" key="44">
    <source>
        <dbReference type="Pfam" id="PF03281"/>
    </source>
</evidence>
<evidence type="ECO:0000256" key="34">
    <source>
        <dbReference type="ARBA" id="ARBA00023204"/>
    </source>
</evidence>
<dbReference type="STRING" id="29139.ENSVURP00010016954"/>
<evidence type="ECO:0000256" key="31">
    <source>
        <dbReference type="ARBA" id="ARBA00023134"/>
    </source>
</evidence>
<keyword evidence="28" id="KW-0051">Antiviral defense</keyword>
<evidence type="ECO:0000256" key="25">
    <source>
        <dbReference type="ARBA" id="ARBA00022843"/>
    </source>
</evidence>
<feature type="compositionally biased region" description="Basic and acidic residues" evidence="43">
    <location>
        <begin position="86"/>
        <end position="106"/>
    </location>
</feature>
<proteinExistence type="inferred from homology"/>
<comment type="subcellular location">
    <subcellularLocation>
        <location evidence="5">Cell membrane</location>
        <topology evidence="5">Peripheral membrane protein</topology>
    </subcellularLocation>
    <subcellularLocation>
        <location evidence="6">Chromosome</location>
    </subcellularLocation>
    <subcellularLocation>
        <location evidence="7">Cytoplasm</location>
        <location evidence="7">Cytosol</location>
    </subcellularLocation>
    <subcellularLocation>
        <location evidence="4">Nucleus</location>
    </subcellularLocation>
</comment>
<keyword evidence="32" id="KW-0472">Membrane</keyword>
<dbReference type="Ensembl" id="ENSVURT00010019275.1">
    <property type="protein sequence ID" value="ENSVURP00010016954.1"/>
    <property type="gene ID" value="ENSVURG00010012984.1"/>
</dbReference>
<dbReference type="RefSeq" id="XP_027708778.1">
    <property type="nucleotide sequence ID" value="XM_027852977.1"/>
</dbReference>
<keyword evidence="36" id="KW-0449">Lipoprotein</keyword>
<evidence type="ECO:0000256" key="35">
    <source>
        <dbReference type="ARBA" id="ARBA00023242"/>
    </source>
</evidence>
<dbReference type="GO" id="GO:0005886">
    <property type="term" value="C:plasma membrane"/>
    <property type="evidence" value="ECO:0007669"/>
    <property type="project" value="UniProtKB-SubCell"/>
</dbReference>
<dbReference type="AlphaFoldDB" id="A0A4X2KXE6"/>
<dbReference type="Proteomes" id="UP000314987">
    <property type="component" value="Unassembled WGS sequence"/>
</dbReference>
<keyword evidence="25" id="KW-0832">Ubl conjugation</keyword>
<evidence type="ECO:0000256" key="15">
    <source>
        <dbReference type="ARBA" id="ARBA00022588"/>
    </source>
</evidence>
<gene>
    <name evidence="46" type="primary">CGAS</name>
</gene>
<dbReference type="SMART" id="SM01265">
    <property type="entry name" value="Mab-21"/>
    <property type="match status" value="1"/>
</dbReference>
<evidence type="ECO:0000256" key="1">
    <source>
        <dbReference type="ARBA" id="ARBA00001936"/>
    </source>
</evidence>
<dbReference type="GO" id="GO:0006281">
    <property type="term" value="P:DNA repair"/>
    <property type="evidence" value="ECO:0007669"/>
    <property type="project" value="UniProtKB-KW"/>
</dbReference>
<evidence type="ECO:0000256" key="27">
    <source>
        <dbReference type="ARBA" id="ARBA00022990"/>
    </source>
</evidence>
<dbReference type="InterPro" id="IPR046903">
    <property type="entry name" value="Mab-21-like_nuc_Trfase"/>
</dbReference>
<dbReference type="GO" id="GO:0005634">
    <property type="term" value="C:nucleus"/>
    <property type="evidence" value="ECO:0007669"/>
    <property type="project" value="UniProtKB-SubCell"/>
</dbReference>
<keyword evidence="31" id="KW-0342">GTP-binding</keyword>
<evidence type="ECO:0000256" key="42">
    <source>
        <dbReference type="ARBA" id="ARBA00075176"/>
    </source>
</evidence>
<dbReference type="GO" id="GO:0071360">
    <property type="term" value="P:cellular response to exogenous dsRNA"/>
    <property type="evidence" value="ECO:0007669"/>
    <property type="project" value="TreeGrafter"/>
</dbReference>
<comment type="catalytic activity">
    <reaction evidence="40">
        <text>pppGp(2'-5')A = 2',3'-cGAMP + diphosphate</text>
        <dbReference type="Rhea" id="RHEA:23924"/>
        <dbReference type="ChEBI" id="CHEBI:33019"/>
        <dbReference type="ChEBI" id="CHEBI:78318"/>
        <dbReference type="ChEBI" id="CHEBI:143093"/>
    </reaction>
    <physiologicalReaction direction="left-to-right" evidence="40">
        <dbReference type="Rhea" id="RHEA:23925"/>
    </physiologicalReaction>
</comment>
<dbReference type="GO" id="GO:0008289">
    <property type="term" value="F:lipid binding"/>
    <property type="evidence" value="ECO:0007669"/>
    <property type="project" value="UniProtKB-KW"/>
</dbReference>
<evidence type="ECO:0000313" key="46">
    <source>
        <dbReference type="Ensembl" id="ENSVURP00010016954.1"/>
    </source>
</evidence>
<dbReference type="Pfam" id="PF20266">
    <property type="entry name" value="Mab-21_C"/>
    <property type="match status" value="1"/>
</dbReference>
<keyword evidence="35" id="KW-0539">Nucleus</keyword>
<evidence type="ECO:0000256" key="40">
    <source>
        <dbReference type="ARBA" id="ARBA00051277"/>
    </source>
</evidence>
<dbReference type="GO" id="GO:0046872">
    <property type="term" value="F:metal ion binding"/>
    <property type="evidence" value="ECO:0007669"/>
    <property type="project" value="UniProtKB-KW"/>
</dbReference>
<accession>A0A4X2KXE6</accession>
<evidence type="ECO:0000256" key="28">
    <source>
        <dbReference type="ARBA" id="ARBA00023118"/>
    </source>
</evidence>
<dbReference type="GO" id="GO:0032481">
    <property type="term" value="P:positive regulation of type I interferon production"/>
    <property type="evidence" value="ECO:0007669"/>
    <property type="project" value="UniProtKB-ARBA"/>
</dbReference>
<dbReference type="PANTHER" id="PTHR10656:SF35">
    <property type="entry name" value="CYCLIC GMP-AMP SYNTHASE"/>
    <property type="match status" value="1"/>
</dbReference>
<dbReference type="GO" id="GO:0042803">
    <property type="term" value="F:protein homodimerization activity"/>
    <property type="evidence" value="ECO:0007669"/>
    <property type="project" value="UniProtKB-ARBA"/>
</dbReference>
<evidence type="ECO:0000256" key="24">
    <source>
        <dbReference type="ARBA" id="ARBA00022842"/>
    </source>
</evidence>
<evidence type="ECO:0000256" key="32">
    <source>
        <dbReference type="ARBA" id="ARBA00023136"/>
    </source>
</evidence>
<dbReference type="Pfam" id="PF03281">
    <property type="entry name" value="Mab-21"/>
    <property type="match status" value="1"/>
</dbReference>
<keyword evidence="22" id="KW-0862">Zinc</keyword>
<evidence type="ECO:0000256" key="18">
    <source>
        <dbReference type="ARBA" id="ARBA00022723"/>
    </source>
</evidence>
<evidence type="ECO:0000256" key="2">
    <source>
        <dbReference type="ARBA" id="ARBA00001946"/>
    </source>
</evidence>
<evidence type="ECO:0000256" key="19">
    <source>
        <dbReference type="ARBA" id="ARBA00022741"/>
    </source>
</evidence>
<dbReference type="GO" id="GO:0005524">
    <property type="term" value="F:ATP binding"/>
    <property type="evidence" value="ECO:0007669"/>
    <property type="project" value="UniProtKB-KW"/>
</dbReference>
<organism evidence="46 47">
    <name type="scientific">Vombatus ursinus</name>
    <name type="common">Common wombat</name>
    <dbReference type="NCBI Taxonomy" id="29139"/>
    <lineage>
        <taxon>Eukaryota</taxon>
        <taxon>Metazoa</taxon>
        <taxon>Chordata</taxon>
        <taxon>Craniata</taxon>
        <taxon>Vertebrata</taxon>
        <taxon>Euteleostomi</taxon>
        <taxon>Mammalia</taxon>
        <taxon>Metatheria</taxon>
        <taxon>Diprotodontia</taxon>
        <taxon>Vombatidae</taxon>
        <taxon>Vombatus</taxon>
    </lineage>
</organism>
<dbReference type="GO" id="GO:0038001">
    <property type="term" value="P:paracrine signaling"/>
    <property type="evidence" value="ECO:0007669"/>
    <property type="project" value="TreeGrafter"/>
</dbReference>
<evidence type="ECO:0000256" key="33">
    <source>
        <dbReference type="ARBA" id="ARBA00023139"/>
    </source>
</evidence>
<keyword evidence="23" id="KW-0067">ATP-binding</keyword>
<evidence type="ECO:0000256" key="12">
    <source>
        <dbReference type="ARBA" id="ARBA00022490"/>
    </source>
</evidence>
<evidence type="ECO:0000256" key="37">
    <source>
        <dbReference type="ARBA" id="ARBA00044145"/>
    </source>
</evidence>
<keyword evidence="12" id="KW-0963">Cytoplasm</keyword>
<dbReference type="GO" id="GO:0051607">
    <property type="term" value="P:defense response to virus"/>
    <property type="evidence" value="ECO:0007669"/>
    <property type="project" value="UniProtKB-KW"/>
</dbReference>
<evidence type="ECO:0000256" key="38">
    <source>
        <dbReference type="ARBA" id="ARBA00050833"/>
    </source>
</evidence>
<feature type="compositionally biased region" description="Basic and acidic residues" evidence="43">
    <location>
        <begin position="120"/>
        <end position="133"/>
    </location>
</feature>
<dbReference type="GO" id="GO:0035861">
    <property type="term" value="C:site of double-strand break"/>
    <property type="evidence" value="ECO:0007669"/>
    <property type="project" value="TreeGrafter"/>
</dbReference>
<dbReference type="GO" id="GO:0140896">
    <property type="term" value="P:cGAS/STING signaling pathway"/>
    <property type="evidence" value="ECO:0007669"/>
    <property type="project" value="UniProtKB-ARBA"/>
</dbReference>
<dbReference type="FunFam" id="3.30.460.90:FF:000005">
    <property type="entry name" value="Cyclic GMP-AMP synthase"/>
    <property type="match status" value="1"/>
</dbReference>
<dbReference type="GO" id="GO:0061501">
    <property type="term" value="F:2',3'-cyclic GMP-AMP synthase activity"/>
    <property type="evidence" value="ECO:0007669"/>
    <property type="project" value="UniProtKB-EC"/>
</dbReference>
<keyword evidence="47" id="KW-1185">Reference proteome</keyword>
<dbReference type="GO" id="GO:0140693">
    <property type="term" value="F:molecular condensate scaffold activity"/>
    <property type="evidence" value="ECO:0007669"/>
    <property type="project" value="UniProtKB-ARBA"/>
</dbReference>
<keyword evidence="29" id="KW-0446">Lipid-binding</keyword>
<evidence type="ECO:0000256" key="11">
    <source>
        <dbReference type="ARBA" id="ARBA00022481"/>
    </source>
</evidence>
<dbReference type="GO" id="GO:0005829">
    <property type="term" value="C:cytosol"/>
    <property type="evidence" value="ECO:0007669"/>
    <property type="project" value="UniProtKB-SubCell"/>
</dbReference>
<evidence type="ECO:0000256" key="23">
    <source>
        <dbReference type="ARBA" id="ARBA00022840"/>
    </source>
</evidence>
<keyword evidence="19" id="KW-0547">Nucleotide-binding</keyword>
<comment type="catalytic activity">
    <reaction evidence="38">
        <text>GTP + ATP = 2',3'-cGAMP + 2 diphosphate</text>
        <dbReference type="Rhea" id="RHEA:42064"/>
        <dbReference type="ChEBI" id="CHEBI:30616"/>
        <dbReference type="ChEBI" id="CHEBI:33019"/>
        <dbReference type="ChEBI" id="CHEBI:37565"/>
        <dbReference type="ChEBI" id="CHEBI:143093"/>
        <dbReference type="EC" id="2.7.7.86"/>
    </reaction>
    <physiologicalReaction direction="left-to-right" evidence="38">
        <dbReference type="Rhea" id="RHEA:42065"/>
    </physiologicalReaction>
</comment>
<evidence type="ECO:0000256" key="13">
    <source>
        <dbReference type="ARBA" id="ARBA00022499"/>
    </source>
</evidence>
<keyword evidence="30" id="KW-0238">DNA-binding</keyword>
<dbReference type="InterPro" id="IPR046906">
    <property type="entry name" value="Mab-21_HhH/H2TH-like"/>
</dbReference>
<evidence type="ECO:0000256" key="14">
    <source>
        <dbReference type="ARBA" id="ARBA00022553"/>
    </source>
</evidence>
<evidence type="ECO:0000256" key="30">
    <source>
        <dbReference type="ARBA" id="ARBA00023125"/>
    </source>
</evidence>
<feature type="domain" description="Mab-21-like HhH/H2TH-like" evidence="45">
    <location>
        <begin position="386"/>
        <end position="489"/>
    </location>
</feature>
<evidence type="ECO:0000256" key="43">
    <source>
        <dbReference type="SAM" id="MobiDB-lite"/>
    </source>
</evidence>
<comment type="cofactor">
    <cofactor evidence="3">
        <name>Zn(2+)</name>
        <dbReference type="ChEBI" id="CHEBI:29105"/>
    </cofactor>
</comment>
<reference evidence="47" key="1">
    <citation type="submission" date="2018-12" db="EMBL/GenBank/DDBJ databases">
        <authorList>
            <person name="Yazar S."/>
        </authorList>
    </citation>
    <scope>NUCLEOTIDE SEQUENCE [LARGE SCALE GENOMIC DNA]</scope>
</reference>
<evidence type="ECO:0000256" key="4">
    <source>
        <dbReference type="ARBA" id="ARBA00004123"/>
    </source>
</evidence>
<feature type="compositionally biased region" description="Low complexity" evidence="43">
    <location>
        <begin position="23"/>
        <end position="39"/>
    </location>
</feature>
<evidence type="ECO:0000256" key="9">
    <source>
        <dbReference type="ARBA" id="ARBA00022454"/>
    </source>
</evidence>
<evidence type="ECO:0000256" key="39">
    <source>
        <dbReference type="ARBA" id="ARBA00051027"/>
    </source>
</evidence>
<dbReference type="OMA" id="EKTCCER"/>
<evidence type="ECO:0000256" key="6">
    <source>
        <dbReference type="ARBA" id="ARBA00004286"/>
    </source>
</evidence>
<dbReference type="GeneID" id="114036485"/>
<keyword evidence="11" id="KW-0488">Methylation</keyword>
<dbReference type="InterPro" id="IPR024810">
    <property type="entry name" value="MAB21L/cGLR"/>
</dbReference>
<evidence type="ECO:0000256" key="29">
    <source>
        <dbReference type="ARBA" id="ARBA00023121"/>
    </source>
</evidence>
<dbReference type="GO" id="GO:0031491">
    <property type="term" value="F:nucleosome binding"/>
    <property type="evidence" value="ECO:0007669"/>
    <property type="project" value="UniProtKB-ARBA"/>
</dbReference>
<feature type="region of interest" description="Disordered" evidence="43">
    <location>
        <begin position="1"/>
        <end position="136"/>
    </location>
</feature>
<comment type="cofactor">
    <cofactor evidence="1">
        <name>Mn(2+)</name>
        <dbReference type="ChEBI" id="CHEBI:29035"/>
    </cofactor>
</comment>
<keyword evidence="10" id="KW-1003">Cell membrane</keyword>
<dbReference type="Gene3D" id="1.10.1410.40">
    <property type="match status" value="1"/>
</dbReference>
<dbReference type="PANTHER" id="PTHR10656">
    <property type="entry name" value="CELL FATE DETERMINING PROTEIN MAB21-RELATED"/>
    <property type="match status" value="1"/>
</dbReference>
<dbReference type="GeneTree" id="ENSGT01050000244827"/>
<dbReference type="GO" id="GO:0002230">
    <property type="term" value="P:positive regulation of defense response to virus by host"/>
    <property type="evidence" value="ECO:0007669"/>
    <property type="project" value="TreeGrafter"/>
</dbReference>
<reference evidence="46" key="2">
    <citation type="submission" date="2025-08" db="UniProtKB">
        <authorList>
            <consortium name="Ensembl"/>
        </authorList>
    </citation>
    <scope>IDENTIFICATION</scope>
</reference>
<comment type="cofactor">
    <cofactor evidence="2">
        <name>Mg(2+)</name>
        <dbReference type="ChEBI" id="CHEBI:18420"/>
    </cofactor>
</comment>
<dbReference type="CTD" id="115004"/>
<keyword evidence="15" id="KW-0399">Innate immunity</keyword>
<feature type="domain" description="Mab-21-like nucleotidyltransferase" evidence="44">
    <location>
        <begin position="193"/>
        <end position="370"/>
    </location>
</feature>
<protein>
    <recommendedName>
        <fullName evidence="37">Cyclic GMP-AMP synthase</fullName>
        <ecNumber evidence="41">2.7.7.86</ecNumber>
    </recommendedName>
    <alternativeName>
        <fullName evidence="42">2'3'-cGAMP synthase</fullName>
    </alternativeName>
</protein>
<comment type="catalytic activity">
    <reaction evidence="39">
        <text>GTP + ATP = pppGp(2'-5')A + diphosphate</text>
        <dbReference type="Rhea" id="RHEA:23748"/>
        <dbReference type="ChEBI" id="CHEBI:30616"/>
        <dbReference type="ChEBI" id="CHEBI:33019"/>
        <dbReference type="ChEBI" id="CHEBI:37565"/>
        <dbReference type="ChEBI" id="CHEBI:78318"/>
    </reaction>
    <physiologicalReaction direction="left-to-right" evidence="39">
        <dbReference type="Rhea" id="RHEA:23749"/>
    </physiologicalReaction>
</comment>
<dbReference type="Gene3D" id="3.30.460.90">
    <property type="match status" value="1"/>
</dbReference>
<keyword evidence="17" id="KW-0548">Nucleotidyltransferase</keyword>
<keyword evidence="18" id="KW-0479">Metal-binding</keyword>
<dbReference type="EC" id="2.7.7.86" evidence="41"/>
<dbReference type="GO" id="GO:0005525">
    <property type="term" value="F:GTP binding"/>
    <property type="evidence" value="ECO:0007669"/>
    <property type="project" value="UniProtKB-KW"/>
</dbReference>
<keyword evidence="27" id="KW-0007">Acetylation</keyword>
<evidence type="ECO:0000256" key="41">
    <source>
        <dbReference type="ARBA" id="ARBA00066494"/>
    </source>
</evidence>
<keyword evidence="9" id="KW-0158">Chromosome</keyword>
<comment type="similarity">
    <text evidence="8">Belongs to the mab-21 family.</text>
</comment>
<evidence type="ECO:0000256" key="17">
    <source>
        <dbReference type="ARBA" id="ARBA00022695"/>
    </source>
</evidence>
<sequence length="502" mass="57031">MEGTVTRAPAARRKGSIRGSGKTQAARTRAPRRPSQAAPDLADAAPEKGSHSSGSESLREKQPPVLQEKVLARAPESQATKKRLPHPGDGHTQRDGKPVLKEDRPPGDLTPLSNGPGILPKEKKDPADREKGVPRLNSAGWRPQRVVEKLKLRRQETSVACGLVNKIVDHLQRRLPLYDPAFEGIATLGTGSYYEQVKISAPNEFDVMLKLKVSRVELEEYDDTGAFYFVKFKRNPKGKPLTSFLDNEILSASKLMSQFRKIIKAEVNSIKDMDIIVERKKPTSPAVTLLIRKPEEISVDIVLALESSSSWPPSTQGGLTIENWLGRKVKVEFKYKPVYLVPKPAKGGNGSQANTWRLSFSHIEKDILRNHGSSKTCCEMNGVPCCRKKCLKLMKYLLEQLKKKFENRKELKNFNSYHMKTAFFHLCAQKPDDNQWQLRDLEQCFDNCVTYFLRCLQVEQLVHFFIPRYNLFSRDLIGKTSQVFLLRQIEFQRNNMFPVFDE</sequence>